<keyword evidence="2" id="KW-1185">Reference proteome</keyword>
<protein>
    <submittedName>
        <fullName evidence="1">Uncharacterized protein</fullName>
    </submittedName>
</protein>
<accession>A0ACC2KRH7</accession>
<dbReference type="EMBL" id="CM056819">
    <property type="protein sequence ID" value="KAJ8623635.1"/>
    <property type="molecule type" value="Genomic_DNA"/>
</dbReference>
<proteinExistence type="predicted"/>
<reference evidence="1 2" key="1">
    <citation type="journal article" date="2022" name="Hortic Res">
        <title>A haplotype resolved chromosomal level avocado genome allows analysis of novel avocado genes.</title>
        <authorList>
            <person name="Nath O."/>
            <person name="Fletcher S.J."/>
            <person name="Hayward A."/>
            <person name="Shaw L.M."/>
            <person name="Masouleh A.K."/>
            <person name="Furtado A."/>
            <person name="Henry R.J."/>
            <person name="Mitter N."/>
        </authorList>
    </citation>
    <scope>NUCLEOTIDE SEQUENCE [LARGE SCALE GENOMIC DNA]</scope>
    <source>
        <strain evidence="2">cv. Hass</strain>
    </source>
</reference>
<gene>
    <name evidence="1" type="ORF">MRB53_032165</name>
</gene>
<comment type="caution">
    <text evidence="1">The sequence shown here is derived from an EMBL/GenBank/DDBJ whole genome shotgun (WGS) entry which is preliminary data.</text>
</comment>
<sequence length="127" mass="14450">MRCRLSFASSFTIDRIDRGGGLAVLWRSDNLCIVTGYSSHHIDNVVLDLQHFRWRLIGFYGHLERSRCTESWDLLRNLSAALTLAWCCLGGFDNLLSVEDKLGGVDYPQWLLTGFRNAVSDCSLFDM</sequence>
<organism evidence="1 2">
    <name type="scientific">Persea americana</name>
    <name type="common">Avocado</name>
    <dbReference type="NCBI Taxonomy" id="3435"/>
    <lineage>
        <taxon>Eukaryota</taxon>
        <taxon>Viridiplantae</taxon>
        <taxon>Streptophyta</taxon>
        <taxon>Embryophyta</taxon>
        <taxon>Tracheophyta</taxon>
        <taxon>Spermatophyta</taxon>
        <taxon>Magnoliopsida</taxon>
        <taxon>Magnoliidae</taxon>
        <taxon>Laurales</taxon>
        <taxon>Lauraceae</taxon>
        <taxon>Persea</taxon>
    </lineage>
</organism>
<evidence type="ECO:0000313" key="1">
    <source>
        <dbReference type="EMBL" id="KAJ8623635.1"/>
    </source>
</evidence>
<dbReference type="Proteomes" id="UP001234297">
    <property type="component" value="Chromosome 11"/>
</dbReference>
<evidence type="ECO:0000313" key="2">
    <source>
        <dbReference type="Proteomes" id="UP001234297"/>
    </source>
</evidence>
<name>A0ACC2KRH7_PERAE</name>